<dbReference type="InterPro" id="IPR001012">
    <property type="entry name" value="UBX_dom"/>
</dbReference>
<dbReference type="EMBL" id="JAPQKS010000007">
    <property type="protein sequence ID" value="KAJ5219879.1"/>
    <property type="molecule type" value="Genomic_DNA"/>
</dbReference>
<dbReference type="GO" id="GO:0006986">
    <property type="term" value="P:response to unfolded protein"/>
    <property type="evidence" value="ECO:0007669"/>
    <property type="project" value="UniProtKB-KW"/>
</dbReference>
<dbReference type="Gene3D" id="3.10.20.90">
    <property type="entry name" value="Phosphatidylinositol 3-kinase Catalytic Subunit, Chain A, domain 1"/>
    <property type="match status" value="1"/>
</dbReference>
<reference evidence="8" key="2">
    <citation type="journal article" date="2023" name="IMA Fungus">
        <title>Comparative genomic study of the Penicillium genus elucidates a diverse pangenome and 15 lateral gene transfer events.</title>
        <authorList>
            <person name="Petersen C."/>
            <person name="Sorensen T."/>
            <person name="Nielsen M.R."/>
            <person name="Sondergaard T.E."/>
            <person name="Sorensen J.L."/>
            <person name="Fitzpatrick D.A."/>
            <person name="Frisvad J.C."/>
            <person name="Nielsen K.L."/>
        </authorList>
    </citation>
    <scope>NUCLEOTIDE SEQUENCE</scope>
    <source>
        <strain evidence="8">IBT 19713</strain>
    </source>
</reference>
<dbReference type="Pfam" id="PF23187">
    <property type="entry name" value="UBX7_N"/>
    <property type="match status" value="1"/>
</dbReference>
<dbReference type="GO" id="GO:0005789">
    <property type="term" value="C:endoplasmic reticulum membrane"/>
    <property type="evidence" value="ECO:0007669"/>
    <property type="project" value="UniProtKB-SubCell"/>
</dbReference>
<organism evidence="8 9">
    <name type="scientific">Penicillium chermesinum</name>
    <dbReference type="NCBI Taxonomy" id="63820"/>
    <lineage>
        <taxon>Eukaryota</taxon>
        <taxon>Fungi</taxon>
        <taxon>Dikarya</taxon>
        <taxon>Ascomycota</taxon>
        <taxon>Pezizomycotina</taxon>
        <taxon>Eurotiomycetes</taxon>
        <taxon>Eurotiomycetidae</taxon>
        <taxon>Eurotiales</taxon>
        <taxon>Aspergillaceae</taxon>
        <taxon>Penicillium</taxon>
    </lineage>
</organism>
<feature type="region of interest" description="Disordered" evidence="6">
    <location>
        <begin position="111"/>
        <end position="249"/>
    </location>
</feature>
<feature type="domain" description="UBX" evidence="7">
    <location>
        <begin position="251"/>
        <end position="327"/>
    </location>
</feature>
<evidence type="ECO:0000259" key="7">
    <source>
        <dbReference type="PROSITE" id="PS50033"/>
    </source>
</evidence>
<dbReference type="AlphaFoldDB" id="A0A9W9NJL9"/>
<comment type="subunit">
    <text evidence="3">Directly interacts with VCP. Interacts with UBQLN1. Forms a complex with VCP and UBQLN1.</text>
</comment>
<keyword evidence="2" id="KW-0834">Unfolded protein response</keyword>
<dbReference type="PANTHER" id="PTHR46424:SF1">
    <property type="entry name" value="UBX DOMAIN-CONTAINING PROTEIN 4"/>
    <property type="match status" value="1"/>
</dbReference>
<dbReference type="Pfam" id="PF00789">
    <property type="entry name" value="UBX"/>
    <property type="match status" value="1"/>
</dbReference>
<evidence type="ECO:0000256" key="6">
    <source>
        <dbReference type="SAM" id="MobiDB-lite"/>
    </source>
</evidence>
<evidence type="ECO:0000313" key="8">
    <source>
        <dbReference type="EMBL" id="KAJ5219879.1"/>
    </source>
</evidence>
<dbReference type="GO" id="GO:0036503">
    <property type="term" value="P:ERAD pathway"/>
    <property type="evidence" value="ECO:0007669"/>
    <property type="project" value="TreeGrafter"/>
</dbReference>
<dbReference type="GeneID" id="83205682"/>
<gene>
    <name evidence="8" type="ORF">N7468_009083</name>
</gene>
<dbReference type="PROSITE" id="PS50033">
    <property type="entry name" value="UBX"/>
    <property type="match status" value="1"/>
</dbReference>
<feature type="compositionally biased region" description="Basic and acidic residues" evidence="6">
    <location>
        <begin position="188"/>
        <end position="205"/>
    </location>
</feature>
<keyword evidence="9" id="KW-1185">Reference proteome</keyword>
<dbReference type="Gene3D" id="3.40.30.10">
    <property type="entry name" value="Glutaredoxin"/>
    <property type="match status" value="1"/>
</dbReference>
<dbReference type="CDD" id="cd01767">
    <property type="entry name" value="UBX"/>
    <property type="match status" value="1"/>
</dbReference>
<feature type="region of interest" description="Disordered" evidence="6">
    <location>
        <begin position="389"/>
        <end position="435"/>
    </location>
</feature>
<feature type="compositionally biased region" description="Polar residues" evidence="6">
    <location>
        <begin position="112"/>
        <end position="140"/>
    </location>
</feature>
<dbReference type="SUPFAM" id="SSF54236">
    <property type="entry name" value="Ubiquitin-like"/>
    <property type="match status" value="1"/>
</dbReference>
<reference evidence="8" key="1">
    <citation type="submission" date="2022-11" db="EMBL/GenBank/DDBJ databases">
        <authorList>
            <person name="Petersen C."/>
        </authorList>
    </citation>
    <scope>NUCLEOTIDE SEQUENCE</scope>
    <source>
        <strain evidence="8">IBT 19713</strain>
    </source>
</reference>
<comment type="caution">
    <text evidence="8">The sequence shown here is derived from an EMBL/GenBank/DDBJ whole genome shotgun (WGS) entry which is preliminary data.</text>
</comment>
<comment type="subcellular location">
    <subcellularLocation>
        <location evidence="1">Endoplasmic reticulum membrane</location>
        <topology evidence="1">Peripheral membrane protein</topology>
    </subcellularLocation>
</comment>
<dbReference type="OrthoDB" id="2445133at2759"/>
<evidence type="ECO:0000256" key="3">
    <source>
        <dbReference type="ARBA" id="ARBA00038812"/>
    </source>
</evidence>
<feature type="compositionally biased region" description="Polar residues" evidence="6">
    <location>
        <begin position="159"/>
        <end position="182"/>
    </location>
</feature>
<evidence type="ECO:0000256" key="2">
    <source>
        <dbReference type="ARBA" id="ARBA00023230"/>
    </source>
</evidence>
<dbReference type="InterPro" id="IPR036249">
    <property type="entry name" value="Thioredoxin-like_sf"/>
</dbReference>
<dbReference type="RefSeq" id="XP_058326709.1">
    <property type="nucleotide sequence ID" value="XM_058478379.1"/>
</dbReference>
<dbReference type="InterPro" id="IPR029071">
    <property type="entry name" value="Ubiquitin-like_domsf"/>
</dbReference>
<proteinExistence type="predicted"/>
<dbReference type="Proteomes" id="UP001150941">
    <property type="component" value="Unassembled WGS sequence"/>
</dbReference>
<accession>A0A9W9NJL9</accession>
<sequence>MTIFYQGDLQSGIALAVREAKAVVCFVRDEAEKSSTWENEYFAGEKISQVLDAKAVLLRLAAGSQEAGFLASFCPIVKFPTVVVIRNGTMAEYLVPEVSKEDFQNRLVTAVTKDNSNSAQPVQNTSIPGEGNNSSAAVSTPQSASPVPPSRAPVTSPAQNTSQSAPAPQQVSNTAKESTTTKKPIASKGEKEDTIPEPQPRKENQTKQAPKPKRESKLPGKAPQESSSATRTEPGPVSKAPTPRGPPTQYRLQVRLFDGRSVRSNFTPDQKIGTDVRRWLDSQMGDEQRPYSLKHVLTPLPSRTLSVSEESQPLQNLGLGSTANLAMIPVATYTEAYATTAASLPLRGVSAVYNAVSSVASSTTGFIGSLIYGSNEAPQNEDGRTVGNIAANPSRPRPAGTNIRTLNDQQNERGDRQLYNGNQLNFEPRQDRKDE</sequence>
<evidence type="ECO:0000313" key="9">
    <source>
        <dbReference type="Proteomes" id="UP001150941"/>
    </source>
</evidence>
<evidence type="ECO:0000256" key="1">
    <source>
        <dbReference type="ARBA" id="ARBA00004406"/>
    </source>
</evidence>
<dbReference type="PANTHER" id="PTHR46424">
    <property type="entry name" value="UBX DOMAIN-CONTAINING PROTEIN 4"/>
    <property type="match status" value="1"/>
</dbReference>
<comment type="function">
    <text evidence="5">Involved in endoplasmic reticulum-associated protein degradation (ERAD). Acts as a platform to recruit both UBQLN1 and VCP to the ER during ERAD.</text>
</comment>
<evidence type="ECO:0000256" key="4">
    <source>
        <dbReference type="ARBA" id="ARBA00041575"/>
    </source>
</evidence>
<dbReference type="SUPFAM" id="SSF52833">
    <property type="entry name" value="Thioredoxin-like"/>
    <property type="match status" value="1"/>
</dbReference>
<evidence type="ECO:0000256" key="5">
    <source>
        <dbReference type="ARBA" id="ARBA00046062"/>
    </source>
</evidence>
<protein>
    <recommendedName>
        <fullName evidence="4">UBX domain-containing protein 2</fullName>
    </recommendedName>
</protein>
<name>A0A9W9NJL9_9EURO</name>